<dbReference type="EMBL" id="AGBW02014713">
    <property type="protein sequence ID" value="OWR41146.1"/>
    <property type="molecule type" value="Genomic_DNA"/>
</dbReference>
<comment type="caution">
    <text evidence="1">The sequence shown here is derived from an EMBL/GenBank/DDBJ whole genome shotgun (WGS) entry which is preliminary data.</text>
</comment>
<evidence type="ECO:0000313" key="2">
    <source>
        <dbReference type="Proteomes" id="UP000007151"/>
    </source>
</evidence>
<sequence>MYQCNQTARASAIYLQSHDGLLLIHGTVQLKVYKTASRLHISRQIITNRTIELLVCGRENNLILTGITFIRRADIFETTRMLAMDRRHNAGRGRRESRVLRDNHRGLQPPNVQMQANFTFILKLKPPCVNFTVSRTSWQRNGSRSSAWLAPAPV</sequence>
<dbReference type="KEGG" id="dpl:KGM_210819"/>
<name>A0A212EI33_DANPL</name>
<dbReference type="InParanoid" id="A0A212EI33"/>
<evidence type="ECO:0000313" key="1">
    <source>
        <dbReference type="EMBL" id="OWR41146.1"/>
    </source>
</evidence>
<protein>
    <submittedName>
        <fullName evidence="1">Uncharacterized protein</fullName>
    </submittedName>
</protein>
<dbReference type="AlphaFoldDB" id="A0A212EI33"/>
<reference evidence="1 2" key="1">
    <citation type="journal article" date="2011" name="Cell">
        <title>The monarch butterfly genome yields insights into long-distance migration.</title>
        <authorList>
            <person name="Zhan S."/>
            <person name="Merlin C."/>
            <person name="Boore J.L."/>
            <person name="Reppert S.M."/>
        </authorList>
    </citation>
    <scope>NUCLEOTIDE SEQUENCE [LARGE SCALE GENOMIC DNA]</scope>
    <source>
        <strain evidence="1">F-2</strain>
    </source>
</reference>
<gene>
    <name evidence="1" type="ORF">KGM_210819</name>
</gene>
<keyword evidence="2" id="KW-1185">Reference proteome</keyword>
<dbReference type="Proteomes" id="UP000007151">
    <property type="component" value="Unassembled WGS sequence"/>
</dbReference>
<proteinExistence type="predicted"/>
<organism evidence="1 2">
    <name type="scientific">Danaus plexippus plexippus</name>
    <dbReference type="NCBI Taxonomy" id="278856"/>
    <lineage>
        <taxon>Eukaryota</taxon>
        <taxon>Metazoa</taxon>
        <taxon>Ecdysozoa</taxon>
        <taxon>Arthropoda</taxon>
        <taxon>Hexapoda</taxon>
        <taxon>Insecta</taxon>
        <taxon>Pterygota</taxon>
        <taxon>Neoptera</taxon>
        <taxon>Endopterygota</taxon>
        <taxon>Lepidoptera</taxon>
        <taxon>Glossata</taxon>
        <taxon>Ditrysia</taxon>
        <taxon>Papilionoidea</taxon>
        <taxon>Nymphalidae</taxon>
        <taxon>Danainae</taxon>
        <taxon>Danaini</taxon>
        <taxon>Danaina</taxon>
        <taxon>Danaus</taxon>
        <taxon>Danaus</taxon>
    </lineage>
</organism>
<accession>A0A212EI33</accession>